<sequence>MHLFNILMLASVAAAQTLIDFGPYWWLRPELEQSLDVPAAWIRSAKTTLVIGAIPSPRVDRLAIWPGMATSGGDLIQALAVSFADPDDNCGGNPEEWCTWASTLEVTQKYGTMIPATEGTHITMYYIYNDRTEMYDQTVSVNGQVISTLSTSSGKAQNWQTAVECQESACSSTVPAHRYIDTTIVLDCADETFANSLATYETTSSGFTTSDGGITWTVDTININEYTFKSS</sequence>
<dbReference type="RefSeq" id="XP_045962257.1">
    <property type="nucleotide sequence ID" value="XM_046095448.1"/>
</dbReference>
<dbReference type="OrthoDB" id="5086500at2759"/>
<feature type="chain" id="PRO_5040218676" evidence="1">
    <location>
        <begin position="16"/>
        <end position="231"/>
    </location>
</feature>
<evidence type="ECO:0000313" key="3">
    <source>
        <dbReference type="Proteomes" id="UP000758603"/>
    </source>
</evidence>
<keyword evidence="1" id="KW-0732">Signal</keyword>
<reference evidence="2" key="1">
    <citation type="journal article" date="2021" name="Nat. Commun.">
        <title>Genetic determinants of endophytism in the Arabidopsis root mycobiome.</title>
        <authorList>
            <person name="Mesny F."/>
            <person name="Miyauchi S."/>
            <person name="Thiergart T."/>
            <person name="Pickel B."/>
            <person name="Atanasova L."/>
            <person name="Karlsson M."/>
            <person name="Huettel B."/>
            <person name="Barry K.W."/>
            <person name="Haridas S."/>
            <person name="Chen C."/>
            <person name="Bauer D."/>
            <person name="Andreopoulos W."/>
            <person name="Pangilinan J."/>
            <person name="LaButti K."/>
            <person name="Riley R."/>
            <person name="Lipzen A."/>
            <person name="Clum A."/>
            <person name="Drula E."/>
            <person name="Henrissat B."/>
            <person name="Kohler A."/>
            <person name="Grigoriev I.V."/>
            <person name="Martin F.M."/>
            <person name="Hacquard S."/>
        </authorList>
    </citation>
    <scope>NUCLEOTIDE SEQUENCE</scope>
    <source>
        <strain evidence="2">MPI-SDFR-AT-0073</strain>
    </source>
</reference>
<dbReference type="AlphaFoldDB" id="A0A9P9A174"/>
<accession>A0A9P9A174</accession>
<evidence type="ECO:0000313" key="2">
    <source>
        <dbReference type="EMBL" id="KAH6658023.1"/>
    </source>
</evidence>
<organism evidence="2 3">
    <name type="scientific">Truncatella angustata</name>
    <dbReference type="NCBI Taxonomy" id="152316"/>
    <lineage>
        <taxon>Eukaryota</taxon>
        <taxon>Fungi</taxon>
        <taxon>Dikarya</taxon>
        <taxon>Ascomycota</taxon>
        <taxon>Pezizomycotina</taxon>
        <taxon>Sordariomycetes</taxon>
        <taxon>Xylariomycetidae</taxon>
        <taxon>Amphisphaeriales</taxon>
        <taxon>Sporocadaceae</taxon>
        <taxon>Truncatella</taxon>
    </lineage>
</organism>
<dbReference type="Proteomes" id="UP000758603">
    <property type="component" value="Unassembled WGS sequence"/>
</dbReference>
<proteinExistence type="predicted"/>
<evidence type="ECO:0000256" key="1">
    <source>
        <dbReference type="SAM" id="SignalP"/>
    </source>
</evidence>
<dbReference type="GeneID" id="70124341"/>
<feature type="signal peptide" evidence="1">
    <location>
        <begin position="1"/>
        <end position="15"/>
    </location>
</feature>
<name>A0A9P9A174_9PEZI</name>
<gene>
    <name evidence="2" type="ORF">BKA67DRAFT_204807</name>
</gene>
<protein>
    <submittedName>
        <fullName evidence="2">Uncharacterized protein</fullName>
    </submittedName>
</protein>
<dbReference type="EMBL" id="JAGPXC010000002">
    <property type="protein sequence ID" value="KAH6658023.1"/>
    <property type="molecule type" value="Genomic_DNA"/>
</dbReference>
<comment type="caution">
    <text evidence="2">The sequence shown here is derived from an EMBL/GenBank/DDBJ whole genome shotgun (WGS) entry which is preliminary data.</text>
</comment>
<keyword evidence="3" id="KW-1185">Reference proteome</keyword>